<keyword evidence="1" id="KW-0614">Plasmid</keyword>
<geneLocation type="plasmid" evidence="1 2">
    <name>pTHEAM01</name>
</geneLocation>
<accession>E8T6T8</accession>
<dbReference type="HOGENOM" id="CLU_1124102_0_0_0"/>
<dbReference type="Proteomes" id="UP000006362">
    <property type="component" value="Plasmid pTHEAM01"/>
</dbReference>
<evidence type="ECO:0000313" key="1">
    <source>
        <dbReference type="EMBL" id="ADU97761.1"/>
    </source>
</evidence>
<gene>
    <name evidence="1" type="ordered locus">Theam_1805</name>
</gene>
<dbReference type="AlphaFoldDB" id="E8T6T8"/>
<reference evidence="1" key="1">
    <citation type="submission" date="2011-01" db="EMBL/GenBank/DDBJ databases">
        <title>Complete sequence of plasmid of Thermovibrio ammonificans HB-1.</title>
        <authorList>
            <consortium name="US DOE Joint Genome Institute"/>
            <person name="Lucas S."/>
            <person name="Copeland A."/>
            <person name="Lapidus A."/>
            <person name="Cheng J.-F."/>
            <person name="Goodwin L."/>
            <person name="Pitluck S."/>
            <person name="Davenport K."/>
            <person name="Detter J.C."/>
            <person name="Han C."/>
            <person name="Tapia R."/>
            <person name="Land M."/>
            <person name="Hauser L."/>
            <person name="Kyrpides N."/>
            <person name="Ivanova N."/>
            <person name="Ovchinnikova G."/>
            <person name="Vetriani C."/>
            <person name="Woyke T."/>
        </authorList>
    </citation>
    <scope>NUCLEOTIDE SEQUENCE [LARGE SCALE GENOMIC DNA]</scope>
    <source>
        <strain evidence="1">HB-1</strain>
        <plasmid evidence="1">pTHEAM01</plasmid>
    </source>
</reference>
<dbReference type="RefSeq" id="WP_013524965.1">
    <property type="nucleotide sequence ID" value="NC_014917.1"/>
</dbReference>
<keyword evidence="2" id="KW-1185">Reference proteome</keyword>
<sequence length="247" mass="27926">MKVEGFKSQGRNVGGGEVTFRIEEDNLTVIVSGKPRKRKDGEEAPAPMENTTIKIPFSERNLKSIFRLAVEGRNSLIAKALKEKDNQEFDVKLKGGEGVYVGFRCYRWGYSMLAVNGNEEALLLMKPKEFYPVAGLMEKITITRPKNSAVVSRDLDILVCQADKGKLTFKTVENFEEVAVINQKHLLLSMAEDLTDRIRIEDMYPARFGPITLSRRGGRSFLKADRYYAVTRKELITLQLLTRTALS</sequence>
<dbReference type="KEGG" id="tam:Theam_1805"/>
<dbReference type="EMBL" id="CP002445">
    <property type="protein sequence ID" value="ADU97761.1"/>
    <property type="molecule type" value="Genomic_DNA"/>
</dbReference>
<protein>
    <submittedName>
        <fullName evidence="1">Uncharacterized protein</fullName>
    </submittedName>
</protein>
<name>E8T6T8_THEA1</name>
<evidence type="ECO:0000313" key="2">
    <source>
        <dbReference type="Proteomes" id="UP000006362"/>
    </source>
</evidence>
<organism evidence="1 2">
    <name type="scientific">Thermovibrio ammonificans (strain DSM 15698 / JCM 12110 / HB-1)</name>
    <dbReference type="NCBI Taxonomy" id="648996"/>
    <lineage>
        <taxon>Bacteria</taxon>
        <taxon>Pseudomonadati</taxon>
        <taxon>Aquificota</taxon>
        <taxon>Aquificia</taxon>
        <taxon>Desulfurobacteriales</taxon>
        <taxon>Desulfurobacteriaceae</taxon>
        <taxon>Thermovibrio</taxon>
    </lineage>
</organism>
<proteinExistence type="predicted"/>